<dbReference type="Proteomes" id="UP001595443">
    <property type="component" value="Unassembled WGS sequence"/>
</dbReference>
<proteinExistence type="predicted"/>
<evidence type="ECO:0000313" key="3">
    <source>
        <dbReference type="EMBL" id="MFC2969685.1"/>
    </source>
</evidence>
<organism evidence="3 4">
    <name type="scientific">Acidimangrovimonas pyrenivorans</name>
    <dbReference type="NCBI Taxonomy" id="2030798"/>
    <lineage>
        <taxon>Bacteria</taxon>
        <taxon>Pseudomonadati</taxon>
        <taxon>Pseudomonadota</taxon>
        <taxon>Alphaproteobacteria</taxon>
        <taxon>Rhodobacterales</taxon>
        <taxon>Paracoccaceae</taxon>
        <taxon>Acidimangrovimonas</taxon>
    </lineage>
</organism>
<feature type="compositionally biased region" description="Low complexity" evidence="1">
    <location>
        <begin position="51"/>
        <end position="69"/>
    </location>
</feature>
<accession>A0ABV7ALG1</accession>
<feature type="region of interest" description="Disordered" evidence="1">
    <location>
        <begin position="40"/>
        <end position="100"/>
    </location>
</feature>
<feature type="signal peptide" evidence="2">
    <location>
        <begin position="1"/>
        <end position="24"/>
    </location>
</feature>
<evidence type="ECO:0000256" key="2">
    <source>
        <dbReference type="SAM" id="SignalP"/>
    </source>
</evidence>
<keyword evidence="4" id="KW-1185">Reference proteome</keyword>
<name>A0ABV7ALG1_9RHOB</name>
<dbReference type="RefSeq" id="WP_377834449.1">
    <property type="nucleotide sequence ID" value="NZ_JBHRSK010000014.1"/>
</dbReference>
<protein>
    <recommendedName>
        <fullName evidence="5">Excalibur calcium-binding domain-containing protein</fullName>
    </recommendedName>
</protein>
<evidence type="ECO:0000256" key="1">
    <source>
        <dbReference type="SAM" id="MobiDB-lite"/>
    </source>
</evidence>
<feature type="chain" id="PRO_5046830654" description="Excalibur calcium-binding domain-containing protein" evidence="2">
    <location>
        <begin position="25"/>
        <end position="241"/>
    </location>
</feature>
<feature type="region of interest" description="Disordered" evidence="1">
    <location>
        <begin position="207"/>
        <end position="226"/>
    </location>
</feature>
<evidence type="ECO:0000313" key="4">
    <source>
        <dbReference type="Proteomes" id="UP001595443"/>
    </source>
</evidence>
<keyword evidence="2" id="KW-0732">Signal</keyword>
<dbReference type="EMBL" id="JBHRSK010000014">
    <property type="protein sequence ID" value="MFC2969685.1"/>
    <property type="molecule type" value="Genomic_DNA"/>
</dbReference>
<sequence>MRYLLPAALILSAAACAPTAPNDAAPSKGAGFGSYTDYLKQHEGQSGGQSGATTPVAPASGATASAGAPLVGTSALADPSDPTAGLAGDRPRGGAPATIKADTGEMAAVNDPKISDEQSFAAVSSRETIASDKERLARQRAQYKVIPPTAVPSRPVEIPPNVVEYAVKSTNPIGTQIYHRGNPFRNAISRRACARFPSADKAQEMFLANGGPQRDPKSLDPDGDGYACGWDPAPFRAAMEK</sequence>
<evidence type="ECO:0008006" key="5">
    <source>
        <dbReference type="Google" id="ProtNLM"/>
    </source>
</evidence>
<dbReference type="PROSITE" id="PS51257">
    <property type="entry name" value="PROKAR_LIPOPROTEIN"/>
    <property type="match status" value="1"/>
</dbReference>
<gene>
    <name evidence="3" type="ORF">ACFOES_16405</name>
</gene>
<reference evidence="4" key="1">
    <citation type="journal article" date="2019" name="Int. J. Syst. Evol. Microbiol.">
        <title>The Global Catalogue of Microorganisms (GCM) 10K type strain sequencing project: providing services to taxonomists for standard genome sequencing and annotation.</title>
        <authorList>
            <consortium name="The Broad Institute Genomics Platform"/>
            <consortium name="The Broad Institute Genome Sequencing Center for Infectious Disease"/>
            <person name="Wu L."/>
            <person name="Ma J."/>
        </authorList>
    </citation>
    <scope>NUCLEOTIDE SEQUENCE [LARGE SCALE GENOMIC DNA]</scope>
    <source>
        <strain evidence="4">KCTC 62192</strain>
    </source>
</reference>
<comment type="caution">
    <text evidence="3">The sequence shown here is derived from an EMBL/GenBank/DDBJ whole genome shotgun (WGS) entry which is preliminary data.</text>
</comment>